<organism evidence="3 4">
    <name type="scientific">Posidoniimonas polymericola</name>
    <dbReference type="NCBI Taxonomy" id="2528002"/>
    <lineage>
        <taxon>Bacteria</taxon>
        <taxon>Pseudomonadati</taxon>
        <taxon>Planctomycetota</taxon>
        <taxon>Planctomycetia</taxon>
        <taxon>Pirellulales</taxon>
        <taxon>Lacipirellulaceae</taxon>
        <taxon>Posidoniimonas</taxon>
    </lineage>
</organism>
<feature type="domain" description="DUF6242" evidence="2">
    <location>
        <begin position="16"/>
        <end position="120"/>
    </location>
</feature>
<dbReference type="GO" id="GO:0010411">
    <property type="term" value="P:xyloglucan metabolic process"/>
    <property type="evidence" value="ECO:0007669"/>
    <property type="project" value="TreeGrafter"/>
</dbReference>
<dbReference type="AlphaFoldDB" id="A0A5C5YE80"/>
<evidence type="ECO:0000259" key="2">
    <source>
        <dbReference type="Pfam" id="PF25852"/>
    </source>
</evidence>
<keyword evidence="4" id="KW-1185">Reference proteome</keyword>
<dbReference type="PANTHER" id="PTHR43739:SF5">
    <property type="entry name" value="EXO-ALPHA-SIALIDASE"/>
    <property type="match status" value="1"/>
</dbReference>
<evidence type="ECO:0000256" key="1">
    <source>
        <dbReference type="SAM" id="SignalP"/>
    </source>
</evidence>
<evidence type="ECO:0000313" key="4">
    <source>
        <dbReference type="Proteomes" id="UP000318478"/>
    </source>
</evidence>
<protein>
    <recommendedName>
        <fullName evidence="2">DUF6242 domain-containing protein</fullName>
    </recommendedName>
</protein>
<reference evidence="3 4" key="1">
    <citation type="submission" date="2019-02" db="EMBL/GenBank/DDBJ databases">
        <title>Deep-cultivation of Planctomycetes and their phenomic and genomic characterization uncovers novel biology.</title>
        <authorList>
            <person name="Wiegand S."/>
            <person name="Jogler M."/>
            <person name="Boedeker C."/>
            <person name="Pinto D."/>
            <person name="Vollmers J."/>
            <person name="Rivas-Marin E."/>
            <person name="Kohn T."/>
            <person name="Peeters S.H."/>
            <person name="Heuer A."/>
            <person name="Rast P."/>
            <person name="Oberbeckmann S."/>
            <person name="Bunk B."/>
            <person name="Jeske O."/>
            <person name="Meyerdierks A."/>
            <person name="Storesund J.E."/>
            <person name="Kallscheuer N."/>
            <person name="Luecker S."/>
            <person name="Lage O.M."/>
            <person name="Pohl T."/>
            <person name="Merkel B.J."/>
            <person name="Hornburger P."/>
            <person name="Mueller R.-W."/>
            <person name="Bruemmer F."/>
            <person name="Labrenz M."/>
            <person name="Spormann A.M."/>
            <person name="Op Den Camp H."/>
            <person name="Overmann J."/>
            <person name="Amann R."/>
            <person name="Jetten M.S.M."/>
            <person name="Mascher T."/>
            <person name="Medema M.H."/>
            <person name="Devos D.P."/>
            <person name="Kaster A.-K."/>
            <person name="Ovreas L."/>
            <person name="Rohde M."/>
            <person name="Galperin M.Y."/>
            <person name="Jogler C."/>
        </authorList>
    </citation>
    <scope>NUCLEOTIDE SEQUENCE [LARGE SCALE GENOMIC DNA]</scope>
    <source>
        <strain evidence="3 4">Pla123a</strain>
    </source>
</reference>
<proteinExistence type="predicted"/>
<gene>
    <name evidence="3" type="ORF">Pla123a_40700</name>
</gene>
<dbReference type="Proteomes" id="UP000318478">
    <property type="component" value="Unassembled WGS sequence"/>
</dbReference>
<keyword evidence="1" id="KW-0732">Signal</keyword>
<feature type="chain" id="PRO_5023005140" description="DUF6242 domain-containing protein" evidence="1">
    <location>
        <begin position="23"/>
        <end position="325"/>
    </location>
</feature>
<dbReference type="SUPFAM" id="SSF110296">
    <property type="entry name" value="Oligoxyloglucan reducing end-specific cellobiohydrolase"/>
    <property type="match status" value="1"/>
</dbReference>
<dbReference type="Gene3D" id="2.130.10.10">
    <property type="entry name" value="YVTN repeat-like/Quinoprotein amine dehydrogenase"/>
    <property type="match status" value="2"/>
</dbReference>
<dbReference type="Pfam" id="PF25852">
    <property type="entry name" value="DUF6242_C"/>
    <property type="match status" value="1"/>
</dbReference>
<sequence precursor="true">MNLSSLGLLLCWGAVLYSSASAEYAVYESVDAGRSWSKSDKGLPADLRVNAFAVSGGRLLAATERGIYFSGDDAATWQPAKMSAWPTSRTLCVIDAGGRLLAGTDSGLLESSDGGSSWRPTDSFPSARVRSLLASRGKAWAGADDQGVWVSSDAGRSWSAASDGLPASPQVFSMADLNGRVFAGLYSRGLWEWEAATELWEQRRPVEPLTIAAAGGTLVVGHNPGGLHWSEDQAVTWRRGVDPSTAGVGKALMSDAPVWRLESGDELVLAGVADGVYLSRDLGRTWRRVEQGIPAGAPGIAFYVGKRVALAAVILGGSIDSRNSD</sequence>
<name>A0A5C5YE80_9BACT</name>
<dbReference type="InterPro" id="IPR058667">
    <property type="entry name" value="DUF6242_C"/>
</dbReference>
<dbReference type="InterPro" id="IPR015943">
    <property type="entry name" value="WD40/YVTN_repeat-like_dom_sf"/>
</dbReference>
<dbReference type="PANTHER" id="PTHR43739">
    <property type="entry name" value="XYLOGLUCANASE (EUROFUNG)"/>
    <property type="match status" value="1"/>
</dbReference>
<dbReference type="EMBL" id="SJPO01000011">
    <property type="protein sequence ID" value="TWT72771.1"/>
    <property type="molecule type" value="Genomic_DNA"/>
</dbReference>
<comment type="caution">
    <text evidence="3">The sequence shown here is derived from an EMBL/GenBank/DDBJ whole genome shotgun (WGS) entry which is preliminary data.</text>
</comment>
<feature type="signal peptide" evidence="1">
    <location>
        <begin position="1"/>
        <end position="22"/>
    </location>
</feature>
<dbReference type="InterPro" id="IPR052025">
    <property type="entry name" value="Xyloglucanase_GH74"/>
</dbReference>
<accession>A0A5C5YE80</accession>
<evidence type="ECO:0000313" key="3">
    <source>
        <dbReference type="EMBL" id="TWT72771.1"/>
    </source>
</evidence>